<evidence type="ECO:0000313" key="2">
    <source>
        <dbReference type="Proteomes" id="UP001443914"/>
    </source>
</evidence>
<dbReference type="EMBL" id="JBDFQZ010000011">
    <property type="protein sequence ID" value="KAK9676016.1"/>
    <property type="molecule type" value="Genomic_DNA"/>
</dbReference>
<keyword evidence="2" id="KW-1185">Reference proteome</keyword>
<organism evidence="1 2">
    <name type="scientific">Saponaria officinalis</name>
    <name type="common">Common soapwort</name>
    <name type="synonym">Lychnis saponaria</name>
    <dbReference type="NCBI Taxonomy" id="3572"/>
    <lineage>
        <taxon>Eukaryota</taxon>
        <taxon>Viridiplantae</taxon>
        <taxon>Streptophyta</taxon>
        <taxon>Embryophyta</taxon>
        <taxon>Tracheophyta</taxon>
        <taxon>Spermatophyta</taxon>
        <taxon>Magnoliopsida</taxon>
        <taxon>eudicotyledons</taxon>
        <taxon>Gunneridae</taxon>
        <taxon>Pentapetalae</taxon>
        <taxon>Caryophyllales</taxon>
        <taxon>Caryophyllaceae</taxon>
        <taxon>Caryophylleae</taxon>
        <taxon>Saponaria</taxon>
    </lineage>
</organism>
<proteinExistence type="predicted"/>
<dbReference type="AlphaFoldDB" id="A0AAW1HGY7"/>
<sequence>MIYGVSHVVSKNPQYLSSVLCERVLDVGPILGLMTQVQEDFLKIIENLQSWDILPIAAVVYHCFRCSDEIFRLAKIEVADNAKGDLSMLIDHFKLTFSFVIKEALDKKAASFKVIKVFSYAQGLYYLKHVAGRRETKASIFLGNFYDIEYDWMKLLLRAGRRGFYMYLCSAFEVELSNVGDEKRERIGRYLVKNRNT</sequence>
<comment type="caution">
    <text evidence="1">The sequence shown here is derived from an EMBL/GenBank/DDBJ whole genome shotgun (WGS) entry which is preliminary data.</text>
</comment>
<dbReference type="Proteomes" id="UP001443914">
    <property type="component" value="Unassembled WGS sequence"/>
</dbReference>
<reference evidence="1" key="1">
    <citation type="submission" date="2024-03" db="EMBL/GenBank/DDBJ databases">
        <title>WGS assembly of Saponaria officinalis var. Norfolk2.</title>
        <authorList>
            <person name="Jenkins J."/>
            <person name="Shu S."/>
            <person name="Grimwood J."/>
            <person name="Barry K."/>
            <person name="Goodstein D."/>
            <person name="Schmutz J."/>
            <person name="Leebens-Mack J."/>
            <person name="Osbourn A."/>
        </authorList>
    </citation>
    <scope>NUCLEOTIDE SEQUENCE [LARGE SCALE GENOMIC DNA]</scope>
    <source>
        <strain evidence="1">JIC</strain>
    </source>
</reference>
<protein>
    <submittedName>
        <fullName evidence="1">Uncharacterized protein</fullName>
    </submittedName>
</protein>
<name>A0AAW1HGY7_SAPOF</name>
<accession>A0AAW1HGY7</accession>
<gene>
    <name evidence="1" type="ORF">RND81_11G048200</name>
</gene>
<evidence type="ECO:0000313" key="1">
    <source>
        <dbReference type="EMBL" id="KAK9676016.1"/>
    </source>
</evidence>